<accession>A0ABT4VM24</accession>
<dbReference type="Gene3D" id="3.40.1410.10">
    <property type="entry name" value="Chorismate lyase-like"/>
    <property type="match status" value="1"/>
</dbReference>
<dbReference type="SMART" id="SM00345">
    <property type="entry name" value="HTH_GNTR"/>
    <property type="match status" value="1"/>
</dbReference>
<dbReference type="PANTHER" id="PTHR44846:SF1">
    <property type="entry name" value="MANNOSYL-D-GLYCERATE TRANSPORT_METABOLISM SYSTEM REPRESSOR MNGR-RELATED"/>
    <property type="match status" value="1"/>
</dbReference>
<evidence type="ECO:0000313" key="6">
    <source>
        <dbReference type="Proteomes" id="UP001148313"/>
    </source>
</evidence>
<name>A0ABT4VM24_9HYPH</name>
<reference evidence="5" key="1">
    <citation type="submission" date="2022-11" db="EMBL/GenBank/DDBJ databases">
        <title>Hoeflea poritis sp. nov., isolated from scleractinian coral Porites lutea.</title>
        <authorList>
            <person name="Zhang G."/>
            <person name="Wei Q."/>
            <person name="Cai L."/>
        </authorList>
    </citation>
    <scope>NUCLEOTIDE SEQUENCE</scope>
    <source>
        <strain evidence="5">E7-10</strain>
    </source>
</reference>
<dbReference type="InterPro" id="IPR050679">
    <property type="entry name" value="Bact_HTH_transcr_reg"/>
</dbReference>
<dbReference type="Proteomes" id="UP001148313">
    <property type="component" value="Unassembled WGS sequence"/>
</dbReference>
<dbReference type="Gene3D" id="1.10.10.10">
    <property type="entry name" value="Winged helix-like DNA-binding domain superfamily/Winged helix DNA-binding domain"/>
    <property type="match status" value="1"/>
</dbReference>
<evidence type="ECO:0000256" key="3">
    <source>
        <dbReference type="ARBA" id="ARBA00023163"/>
    </source>
</evidence>
<feature type="domain" description="HTH gntR-type" evidence="4">
    <location>
        <begin position="6"/>
        <end position="74"/>
    </location>
</feature>
<evidence type="ECO:0000256" key="1">
    <source>
        <dbReference type="ARBA" id="ARBA00023015"/>
    </source>
</evidence>
<dbReference type="InterPro" id="IPR036390">
    <property type="entry name" value="WH_DNA-bd_sf"/>
</dbReference>
<evidence type="ECO:0000259" key="4">
    <source>
        <dbReference type="PROSITE" id="PS50949"/>
    </source>
</evidence>
<dbReference type="SUPFAM" id="SSF46785">
    <property type="entry name" value="Winged helix' DNA-binding domain"/>
    <property type="match status" value="1"/>
</dbReference>
<dbReference type="CDD" id="cd07377">
    <property type="entry name" value="WHTH_GntR"/>
    <property type="match status" value="1"/>
</dbReference>
<dbReference type="InterPro" id="IPR011663">
    <property type="entry name" value="UTRA"/>
</dbReference>
<keyword evidence="6" id="KW-1185">Reference proteome</keyword>
<dbReference type="InterPro" id="IPR028978">
    <property type="entry name" value="Chorismate_lyase_/UTRA_dom_sf"/>
</dbReference>
<dbReference type="PRINTS" id="PR00035">
    <property type="entry name" value="HTHGNTR"/>
</dbReference>
<sequence>MEARAEPKYKVAYGALLSRLVSGRYPIGGRLPTEDELARTFDISRVTIRRSLDMLVNEGFLERRQGSGYTVISLSPPSSMCLSSFTDAMLRAGREPSSRLIRISTLEAGAHGEELIDELRDERLTCIERLRLVDNEPQMLVRTWVPARLLANASADDFPGTGHEQSILRILRQRFGLEWNAACEDISPAGAPADVAQYLQIEPGRPLLVQACTAFDEDGSVVFYEQVYRIGKVSFNLTGASREVR</sequence>
<dbReference type="InterPro" id="IPR000524">
    <property type="entry name" value="Tscrpt_reg_HTH_GntR"/>
</dbReference>
<comment type="caution">
    <text evidence="5">The sequence shown here is derived from an EMBL/GenBank/DDBJ whole genome shotgun (WGS) entry which is preliminary data.</text>
</comment>
<dbReference type="RefSeq" id="WP_271089458.1">
    <property type="nucleotide sequence ID" value="NZ_JAPJZH010000005.1"/>
</dbReference>
<dbReference type="InterPro" id="IPR036388">
    <property type="entry name" value="WH-like_DNA-bd_sf"/>
</dbReference>
<dbReference type="Pfam" id="PF00392">
    <property type="entry name" value="GntR"/>
    <property type="match status" value="1"/>
</dbReference>
<keyword evidence="2" id="KW-0238">DNA-binding</keyword>
<dbReference type="EMBL" id="JAPJZH010000005">
    <property type="protein sequence ID" value="MDA4845777.1"/>
    <property type="molecule type" value="Genomic_DNA"/>
</dbReference>
<protein>
    <submittedName>
        <fullName evidence="5">GntR family transcriptional regulator</fullName>
    </submittedName>
</protein>
<evidence type="ECO:0000313" key="5">
    <source>
        <dbReference type="EMBL" id="MDA4845777.1"/>
    </source>
</evidence>
<dbReference type="PROSITE" id="PS50949">
    <property type="entry name" value="HTH_GNTR"/>
    <property type="match status" value="1"/>
</dbReference>
<dbReference type="PANTHER" id="PTHR44846">
    <property type="entry name" value="MANNOSYL-D-GLYCERATE TRANSPORT/METABOLISM SYSTEM REPRESSOR MNGR-RELATED"/>
    <property type="match status" value="1"/>
</dbReference>
<dbReference type="SUPFAM" id="SSF64288">
    <property type="entry name" value="Chorismate lyase-like"/>
    <property type="match status" value="1"/>
</dbReference>
<evidence type="ECO:0000256" key="2">
    <source>
        <dbReference type="ARBA" id="ARBA00023125"/>
    </source>
</evidence>
<dbReference type="SMART" id="SM00866">
    <property type="entry name" value="UTRA"/>
    <property type="match status" value="1"/>
</dbReference>
<keyword evidence="1" id="KW-0805">Transcription regulation</keyword>
<keyword evidence="3" id="KW-0804">Transcription</keyword>
<proteinExistence type="predicted"/>
<organism evidence="5 6">
    <name type="scientific">Hoeflea poritis</name>
    <dbReference type="NCBI Taxonomy" id="2993659"/>
    <lineage>
        <taxon>Bacteria</taxon>
        <taxon>Pseudomonadati</taxon>
        <taxon>Pseudomonadota</taxon>
        <taxon>Alphaproteobacteria</taxon>
        <taxon>Hyphomicrobiales</taxon>
        <taxon>Rhizobiaceae</taxon>
        <taxon>Hoeflea</taxon>
    </lineage>
</organism>
<gene>
    <name evidence="5" type="ORF">OOZ53_10480</name>
</gene>
<dbReference type="Pfam" id="PF07702">
    <property type="entry name" value="UTRA"/>
    <property type="match status" value="1"/>
</dbReference>